<evidence type="ECO:0000256" key="1">
    <source>
        <dbReference type="SAM" id="MobiDB-lite"/>
    </source>
</evidence>
<proteinExistence type="predicted"/>
<keyword evidence="3" id="KW-1185">Reference proteome</keyword>
<dbReference type="AlphaFoldDB" id="A0A517YK35"/>
<feature type="region of interest" description="Disordered" evidence="1">
    <location>
        <begin position="11"/>
        <end position="32"/>
    </location>
</feature>
<name>A0A517YK35_9BACT</name>
<evidence type="ECO:0000313" key="2">
    <source>
        <dbReference type="EMBL" id="QDU30589.1"/>
    </source>
</evidence>
<organism evidence="2 3">
    <name type="scientific">Anatilimnocola aggregata</name>
    <dbReference type="NCBI Taxonomy" id="2528021"/>
    <lineage>
        <taxon>Bacteria</taxon>
        <taxon>Pseudomonadati</taxon>
        <taxon>Planctomycetota</taxon>
        <taxon>Planctomycetia</taxon>
        <taxon>Pirellulales</taxon>
        <taxon>Pirellulaceae</taxon>
        <taxon>Anatilimnocola</taxon>
    </lineage>
</organism>
<dbReference type="Proteomes" id="UP000315017">
    <property type="component" value="Chromosome"/>
</dbReference>
<dbReference type="KEGG" id="aagg:ETAA8_57350"/>
<protein>
    <submittedName>
        <fullName evidence="2">Uncharacterized protein</fullName>
    </submittedName>
</protein>
<dbReference type="EMBL" id="CP036274">
    <property type="protein sequence ID" value="QDU30589.1"/>
    <property type="molecule type" value="Genomic_DNA"/>
</dbReference>
<dbReference type="RefSeq" id="WP_145096325.1">
    <property type="nucleotide sequence ID" value="NZ_CP036274.1"/>
</dbReference>
<gene>
    <name evidence="2" type="ORF">ETAA8_57350</name>
</gene>
<dbReference type="OrthoDB" id="269629at2"/>
<accession>A0A517YK35</accession>
<reference evidence="2 3" key="1">
    <citation type="submission" date="2019-02" db="EMBL/GenBank/DDBJ databases">
        <title>Deep-cultivation of Planctomycetes and their phenomic and genomic characterization uncovers novel biology.</title>
        <authorList>
            <person name="Wiegand S."/>
            <person name="Jogler M."/>
            <person name="Boedeker C."/>
            <person name="Pinto D."/>
            <person name="Vollmers J."/>
            <person name="Rivas-Marin E."/>
            <person name="Kohn T."/>
            <person name="Peeters S.H."/>
            <person name="Heuer A."/>
            <person name="Rast P."/>
            <person name="Oberbeckmann S."/>
            <person name="Bunk B."/>
            <person name="Jeske O."/>
            <person name="Meyerdierks A."/>
            <person name="Storesund J.E."/>
            <person name="Kallscheuer N."/>
            <person name="Luecker S."/>
            <person name="Lage O.M."/>
            <person name="Pohl T."/>
            <person name="Merkel B.J."/>
            <person name="Hornburger P."/>
            <person name="Mueller R.-W."/>
            <person name="Bruemmer F."/>
            <person name="Labrenz M."/>
            <person name="Spormann A.M."/>
            <person name="Op den Camp H."/>
            <person name="Overmann J."/>
            <person name="Amann R."/>
            <person name="Jetten M.S.M."/>
            <person name="Mascher T."/>
            <person name="Medema M.H."/>
            <person name="Devos D.P."/>
            <person name="Kaster A.-K."/>
            <person name="Ovreas L."/>
            <person name="Rohde M."/>
            <person name="Galperin M.Y."/>
            <person name="Jogler C."/>
        </authorList>
    </citation>
    <scope>NUCLEOTIDE SEQUENCE [LARGE SCALE GENOMIC DNA]</scope>
    <source>
        <strain evidence="2 3">ETA_A8</strain>
    </source>
</reference>
<evidence type="ECO:0000313" key="3">
    <source>
        <dbReference type="Proteomes" id="UP000315017"/>
    </source>
</evidence>
<sequence length="159" mass="18893">MTFDDRLRQAIERGQRRGEDTAREAKAKQMTEEEFRRLHSQHRLALSDYIEDCVRRLPNFFPGFNYETMFGDRGWGGACFRDDFQTGVSRSSTYSRLEVTVRPYSSLHVLDLAAKGTIRNREVFNRNYFERLEEVDIDKFRTLIDAWVLEYVEQFATRT</sequence>